<dbReference type="Proteomes" id="UP000008021">
    <property type="component" value="Chromosome 11"/>
</dbReference>
<dbReference type="HOGENOM" id="CLU_195540_0_0_1"/>
<dbReference type="Gramene" id="OMERI11G09570.1">
    <property type="protein sequence ID" value="OMERI11G09570.1"/>
    <property type="gene ID" value="OMERI11G09570"/>
</dbReference>
<evidence type="ECO:0000313" key="2">
    <source>
        <dbReference type="Proteomes" id="UP000008021"/>
    </source>
</evidence>
<dbReference type="EnsemblPlants" id="OMERI11G09570.1">
    <property type="protein sequence ID" value="OMERI11G09570.1"/>
    <property type="gene ID" value="OMERI11G09570"/>
</dbReference>
<protein>
    <submittedName>
        <fullName evidence="1">Uncharacterized protein</fullName>
    </submittedName>
</protein>
<evidence type="ECO:0000313" key="1">
    <source>
        <dbReference type="EnsemblPlants" id="OMERI11G09570.1"/>
    </source>
</evidence>
<dbReference type="AlphaFoldDB" id="A0A0E0F547"/>
<reference evidence="1" key="1">
    <citation type="submission" date="2015-04" db="UniProtKB">
        <authorList>
            <consortium name="EnsemblPlants"/>
        </authorList>
    </citation>
    <scope>IDENTIFICATION</scope>
</reference>
<organism evidence="1">
    <name type="scientific">Oryza meridionalis</name>
    <dbReference type="NCBI Taxonomy" id="40149"/>
    <lineage>
        <taxon>Eukaryota</taxon>
        <taxon>Viridiplantae</taxon>
        <taxon>Streptophyta</taxon>
        <taxon>Embryophyta</taxon>
        <taxon>Tracheophyta</taxon>
        <taxon>Spermatophyta</taxon>
        <taxon>Magnoliopsida</taxon>
        <taxon>Liliopsida</taxon>
        <taxon>Poales</taxon>
        <taxon>Poaceae</taxon>
        <taxon>BOP clade</taxon>
        <taxon>Oryzoideae</taxon>
        <taxon>Oryzeae</taxon>
        <taxon>Oryzinae</taxon>
        <taxon>Oryza</taxon>
    </lineage>
</organism>
<sequence>MATATGGGEDGGRSPHLLRHCLGFLRGFEKDFKEKMLARWLGLARGRNDDENTTAALGARSGATMARSAFPTIRYTKWDDT</sequence>
<reference evidence="1" key="2">
    <citation type="submission" date="2018-05" db="EMBL/GenBank/DDBJ databases">
        <title>OmerRS3 (Oryza meridionalis Reference Sequence Version 3).</title>
        <authorList>
            <person name="Zhang J."/>
            <person name="Kudrna D."/>
            <person name="Lee S."/>
            <person name="Talag J."/>
            <person name="Welchert J."/>
            <person name="Wing R.A."/>
        </authorList>
    </citation>
    <scope>NUCLEOTIDE SEQUENCE [LARGE SCALE GENOMIC DNA]</scope>
    <source>
        <strain evidence="1">cv. OR44</strain>
    </source>
</reference>
<proteinExistence type="predicted"/>
<accession>A0A0E0F547</accession>
<keyword evidence="2" id="KW-1185">Reference proteome</keyword>
<name>A0A0E0F547_9ORYZ</name>